<feature type="region of interest" description="Disordered" evidence="1">
    <location>
        <begin position="1"/>
        <end position="143"/>
    </location>
</feature>
<dbReference type="RefSeq" id="XP_005832791.1">
    <property type="nucleotide sequence ID" value="XM_005832734.1"/>
</dbReference>
<feature type="compositionally biased region" description="Low complexity" evidence="1">
    <location>
        <begin position="34"/>
        <end position="50"/>
    </location>
</feature>
<evidence type="ECO:0000313" key="4">
    <source>
        <dbReference type="Proteomes" id="UP000011087"/>
    </source>
</evidence>
<feature type="compositionally biased region" description="Basic and acidic residues" evidence="1">
    <location>
        <begin position="68"/>
        <end position="87"/>
    </location>
</feature>
<dbReference type="KEGG" id="gtt:GUITHDRAFT_108261"/>
<reference evidence="4" key="2">
    <citation type="submission" date="2012-11" db="EMBL/GenBank/DDBJ databases">
        <authorList>
            <person name="Kuo A."/>
            <person name="Curtis B.A."/>
            <person name="Tanifuji G."/>
            <person name="Burki F."/>
            <person name="Gruber A."/>
            <person name="Irimia M."/>
            <person name="Maruyama S."/>
            <person name="Arias M.C."/>
            <person name="Ball S.G."/>
            <person name="Gile G.H."/>
            <person name="Hirakawa Y."/>
            <person name="Hopkins J.F."/>
            <person name="Rensing S.A."/>
            <person name="Schmutz J."/>
            <person name="Symeonidi A."/>
            <person name="Elias M."/>
            <person name="Eveleigh R.J."/>
            <person name="Herman E.K."/>
            <person name="Klute M.J."/>
            <person name="Nakayama T."/>
            <person name="Obornik M."/>
            <person name="Reyes-Prieto A."/>
            <person name="Armbrust E.V."/>
            <person name="Aves S.J."/>
            <person name="Beiko R.G."/>
            <person name="Coutinho P."/>
            <person name="Dacks J.B."/>
            <person name="Durnford D.G."/>
            <person name="Fast N.M."/>
            <person name="Green B.R."/>
            <person name="Grisdale C."/>
            <person name="Hempe F."/>
            <person name="Henrissat B."/>
            <person name="Hoppner M.P."/>
            <person name="Ishida K.-I."/>
            <person name="Kim E."/>
            <person name="Koreny L."/>
            <person name="Kroth P.G."/>
            <person name="Liu Y."/>
            <person name="Malik S.-B."/>
            <person name="Maier U.G."/>
            <person name="McRose D."/>
            <person name="Mock T."/>
            <person name="Neilson J.A."/>
            <person name="Onodera N.T."/>
            <person name="Poole A.M."/>
            <person name="Pritham E.J."/>
            <person name="Richards T.A."/>
            <person name="Rocap G."/>
            <person name="Roy S.W."/>
            <person name="Sarai C."/>
            <person name="Schaack S."/>
            <person name="Shirato S."/>
            <person name="Slamovits C.H."/>
            <person name="Spencer D.F."/>
            <person name="Suzuki S."/>
            <person name="Worden A.Z."/>
            <person name="Zauner S."/>
            <person name="Barry K."/>
            <person name="Bell C."/>
            <person name="Bharti A.K."/>
            <person name="Crow J.A."/>
            <person name="Grimwood J."/>
            <person name="Kramer R."/>
            <person name="Lindquist E."/>
            <person name="Lucas S."/>
            <person name="Salamov A."/>
            <person name="McFadden G.I."/>
            <person name="Lane C.E."/>
            <person name="Keeling P.J."/>
            <person name="Gray M.W."/>
            <person name="Grigoriev I.V."/>
            <person name="Archibald J.M."/>
        </authorList>
    </citation>
    <scope>NUCLEOTIDE SEQUENCE</scope>
    <source>
        <strain evidence="4">CCMP2712</strain>
    </source>
</reference>
<keyword evidence="4" id="KW-1185">Reference proteome</keyword>
<reference evidence="3" key="3">
    <citation type="submission" date="2016-03" db="UniProtKB">
        <authorList>
            <consortium name="EnsemblProtists"/>
        </authorList>
    </citation>
    <scope>IDENTIFICATION</scope>
</reference>
<accession>L1JBD1</accession>
<dbReference type="AlphaFoldDB" id="L1JBD1"/>
<dbReference type="EMBL" id="JH992997">
    <property type="protein sequence ID" value="EKX45811.1"/>
    <property type="molecule type" value="Genomic_DNA"/>
</dbReference>
<sequence>MSSGGSVELAPTSTLRIRGGGEDATNPADLDPLQAVRAARAARAKAQAQQEPSSTKKDEGKQIMGMKGRADRLGAKAAAKDAKKYDSDSDDSDMQQITRKISETKLEGKTSSGRMPAAKVEDDKPSAQAAETPAPASGSAAAGPAAEAAAAEAAAAEAAAAEGVATGTETSLSNFNETKATNRGESEEETGVVLPIKKFIPSTDYVKSLDETYELKSHKLQYFIDELLLEVNAQGKKVNQSYYLSQVFKHSDELATFQADYNDLGQILVSDENLHPHLFVKDAYRLPIAKHYNQISFPSETASLNAALQLVEDGGEVILEEGEHEVTGVIGLGAVGELERMKLAREDEVEAADATRRVLVSSKQDETDFVIGRWIMGARVTGLFMKCNLKRSADNLQESTMRCKVVCSGGCALVLRAEGVMSCSNTMVGGVDEHETATDCVAMLEQSNATFRMCELRHARKDIHGSIFYGYGKKIELYAIGRNGSISAATGGSYNGQDKYSKAIITNCSFTDIRDGVFSSMHCTGASLEMWDNQACSNPAAELANMDNLSIQGGRNKQISSS</sequence>
<dbReference type="HOGENOM" id="CLU_485266_0_0_1"/>
<dbReference type="PaxDb" id="55529-EKX45811"/>
<evidence type="ECO:0000313" key="2">
    <source>
        <dbReference type="EMBL" id="EKX45811.1"/>
    </source>
</evidence>
<organism evidence="2">
    <name type="scientific">Guillardia theta (strain CCMP2712)</name>
    <name type="common">Cryptophyte</name>
    <dbReference type="NCBI Taxonomy" id="905079"/>
    <lineage>
        <taxon>Eukaryota</taxon>
        <taxon>Cryptophyceae</taxon>
        <taxon>Pyrenomonadales</taxon>
        <taxon>Geminigeraceae</taxon>
        <taxon>Guillardia</taxon>
    </lineage>
</organism>
<feature type="compositionally biased region" description="Low complexity" evidence="1">
    <location>
        <begin position="129"/>
        <end position="143"/>
    </location>
</feature>
<proteinExistence type="predicted"/>
<protein>
    <submittedName>
        <fullName evidence="2 3">Uncharacterized protein</fullName>
    </submittedName>
</protein>
<gene>
    <name evidence="2" type="ORF">GUITHDRAFT_108261</name>
</gene>
<evidence type="ECO:0000256" key="1">
    <source>
        <dbReference type="SAM" id="MobiDB-lite"/>
    </source>
</evidence>
<feature type="compositionally biased region" description="Low complexity" evidence="1">
    <location>
        <begin position="161"/>
        <end position="171"/>
    </location>
</feature>
<name>L1JBD1_GUITC</name>
<feature type="region of interest" description="Disordered" evidence="1">
    <location>
        <begin position="161"/>
        <end position="188"/>
    </location>
</feature>
<feature type="compositionally biased region" description="Polar residues" evidence="1">
    <location>
        <begin position="1"/>
        <end position="15"/>
    </location>
</feature>
<evidence type="ECO:0000313" key="3">
    <source>
        <dbReference type="EnsemblProtists" id="EKX45811"/>
    </source>
</evidence>
<dbReference type="Proteomes" id="UP000011087">
    <property type="component" value="Unassembled WGS sequence"/>
</dbReference>
<dbReference type="GeneID" id="17302612"/>
<reference evidence="2 4" key="1">
    <citation type="journal article" date="2012" name="Nature">
        <title>Algal genomes reveal evolutionary mosaicism and the fate of nucleomorphs.</title>
        <authorList>
            <consortium name="DOE Joint Genome Institute"/>
            <person name="Curtis B.A."/>
            <person name="Tanifuji G."/>
            <person name="Burki F."/>
            <person name="Gruber A."/>
            <person name="Irimia M."/>
            <person name="Maruyama S."/>
            <person name="Arias M.C."/>
            <person name="Ball S.G."/>
            <person name="Gile G.H."/>
            <person name="Hirakawa Y."/>
            <person name="Hopkins J.F."/>
            <person name="Kuo A."/>
            <person name="Rensing S.A."/>
            <person name="Schmutz J."/>
            <person name="Symeonidi A."/>
            <person name="Elias M."/>
            <person name="Eveleigh R.J."/>
            <person name="Herman E.K."/>
            <person name="Klute M.J."/>
            <person name="Nakayama T."/>
            <person name="Obornik M."/>
            <person name="Reyes-Prieto A."/>
            <person name="Armbrust E.V."/>
            <person name="Aves S.J."/>
            <person name="Beiko R.G."/>
            <person name="Coutinho P."/>
            <person name="Dacks J.B."/>
            <person name="Durnford D.G."/>
            <person name="Fast N.M."/>
            <person name="Green B.R."/>
            <person name="Grisdale C.J."/>
            <person name="Hempel F."/>
            <person name="Henrissat B."/>
            <person name="Hoppner M.P."/>
            <person name="Ishida K."/>
            <person name="Kim E."/>
            <person name="Koreny L."/>
            <person name="Kroth P.G."/>
            <person name="Liu Y."/>
            <person name="Malik S.B."/>
            <person name="Maier U.G."/>
            <person name="McRose D."/>
            <person name="Mock T."/>
            <person name="Neilson J.A."/>
            <person name="Onodera N.T."/>
            <person name="Poole A.M."/>
            <person name="Pritham E.J."/>
            <person name="Richards T.A."/>
            <person name="Rocap G."/>
            <person name="Roy S.W."/>
            <person name="Sarai C."/>
            <person name="Schaack S."/>
            <person name="Shirato S."/>
            <person name="Slamovits C.H."/>
            <person name="Spencer D.F."/>
            <person name="Suzuki S."/>
            <person name="Worden A.Z."/>
            <person name="Zauner S."/>
            <person name="Barry K."/>
            <person name="Bell C."/>
            <person name="Bharti A.K."/>
            <person name="Crow J.A."/>
            <person name="Grimwood J."/>
            <person name="Kramer R."/>
            <person name="Lindquist E."/>
            <person name="Lucas S."/>
            <person name="Salamov A."/>
            <person name="McFadden G.I."/>
            <person name="Lane C.E."/>
            <person name="Keeling P.J."/>
            <person name="Gray M.W."/>
            <person name="Grigoriev I.V."/>
            <person name="Archibald J.M."/>
        </authorList>
    </citation>
    <scope>NUCLEOTIDE SEQUENCE</scope>
    <source>
        <strain evidence="2 4">CCMP2712</strain>
    </source>
</reference>
<dbReference type="EnsemblProtists" id="EKX45811">
    <property type="protein sequence ID" value="EKX45811"/>
    <property type="gene ID" value="GUITHDRAFT_108261"/>
</dbReference>